<dbReference type="KEGG" id="fpal:HYN49_06615"/>
<keyword evidence="1" id="KW-0812">Transmembrane</keyword>
<dbReference type="EMBL" id="CP029187">
    <property type="protein sequence ID" value="AWI25595.1"/>
    <property type="molecule type" value="Genomic_DNA"/>
</dbReference>
<gene>
    <name evidence="2" type="ORF">HYN49_06615</name>
</gene>
<reference evidence="2 3" key="1">
    <citation type="submission" date="2018-05" db="EMBL/GenBank/DDBJ databases">
        <title>Genome sequencing of Flavobacterium sp. HYN0049.</title>
        <authorList>
            <person name="Yi H."/>
            <person name="Baek C."/>
        </authorList>
    </citation>
    <scope>NUCLEOTIDE SEQUENCE [LARGE SCALE GENOMIC DNA]</scope>
    <source>
        <strain evidence="2 3">HYN0049</strain>
    </source>
</reference>
<dbReference type="OrthoDB" id="1364574at2"/>
<evidence type="ECO:0000313" key="3">
    <source>
        <dbReference type="Proteomes" id="UP000244937"/>
    </source>
</evidence>
<dbReference type="RefSeq" id="WP_108903383.1">
    <property type="nucleotide sequence ID" value="NZ_CP029187.1"/>
</dbReference>
<evidence type="ECO:0000256" key="1">
    <source>
        <dbReference type="SAM" id="Phobius"/>
    </source>
</evidence>
<sequence length="115" mass="13069">MKTIRSINTISFMIPLCIAAIELIISQGVFLAIIATMATGFLQTIAAVLFAMRKPGSWYIWIYFFFYAVFFILLTTTDTDGIWFMPPVLFLYLSFIIYTDSGETENATSSETFQN</sequence>
<dbReference type="AlphaFoldDB" id="A0A2S1SGT8"/>
<feature type="transmembrane region" description="Helical" evidence="1">
    <location>
        <begin position="82"/>
        <end position="99"/>
    </location>
</feature>
<keyword evidence="3" id="KW-1185">Reference proteome</keyword>
<protein>
    <submittedName>
        <fullName evidence="2">Uncharacterized protein</fullName>
    </submittedName>
</protein>
<keyword evidence="1" id="KW-1133">Transmembrane helix</keyword>
<organism evidence="2 3">
    <name type="scientific">Flavobacterium pallidum</name>
    <dbReference type="NCBI Taxonomy" id="2172098"/>
    <lineage>
        <taxon>Bacteria</taxon>
        <taxon>Pseudomonadati</taxon>
        <taxon>Bacteroidota</taxon>
        <taxon>Flavobacteriia</taxon>
        <taxon>Flavobacteriales</taxon>
        <taxon>Flavobacteriaceae</taxon>
        <taxon>Flavobacterium</taxon>
    </lineage>
</organism>
<dbReference type="Proteomes" id="UP000244937">
    <property type="component" value="Chromosome"/>
</dbReference>
<proteinExistence type="predicted"/>
<accession>A0A2S1SGT8</accession>
<feature type="transmembrane region" description="Helical" evidence="1">
    <location>
        <begin position="7"/>
        <end position="25"/>
    </location>
</feature>
<evidence type="ECO:0000313" key="2">
    <source>
        <dbReference type="EMBL" id="AWI25595.1"/>
    </source>
</evidence>
<feature type="transmembrane region" description="Helical" evidence="1">
    <location>
        <begin position="58"/>
        <end position="76"/>
    </location>
</feature>
<feature type="transmembrane region" description="Helical" evidence="1">
    <location>
        <begin position="31"/>
        <end position="51"/>
    </location>
</feature>
<name>A0A2S1SGT8_9FLAO</name>
<keyword evidence="1" id="KW-0472">Membrane</keyword>